<proteinExistence type="predicted"/>
<protein>
    <recommendedName>
        <fullName evidence="3">HMA domain-containing protein</fullName>
    </recommendedName>
</protein>
<evidence type="ECO:0000259" key="3">
    <source>
        <dbReference type="PROSITE" id="PS50846"/>
    </source>
</evidence>
<dbReference type="Gene3D" id="3.30.70.100">
    <property type="match status" value="1"/>
</dbReference>
<reference evidence="5" key="1">
    <citation type="journal article" date="2016" name="Genome Announc.">
        <title>Draft genome sequences of fungus Aspergillus calidoustus.</title>
        <authorList>
            <person name="Horn F."/>
            <person name="Linde J."/>
            <person name="Mattern D.J."/>
            <person name="Walther G."/>
            <person name="Guthke R."/>
            <person name="Scherlach K."/>
            <person name="Martin K."/>
            <person name="Brakhage A.A."/>
            <person name="Petzke L."/>
            <person name="Valiante V."/>
        </authorList>
    </citation>
    <scope>NUCLEOTIDE SEQUENCE [LARGE SCALE GENOMIC DNA]</scope>
    <source>
        <strain evidence="5">SF006504</strain>
    </source>
</reference>
<dbReference type="GO" id="GO:0046872">
    <property type="term" value="F:metal ion binding"/>
    <property type="evidence" value="ECO:0007669"/>
    <property type="project" value="UniProtKB-KW"/>
</dbReference>
<dbReference type="PROSITE" id="PS50846">
    <property type="entry name" value="HMA_2"/>
    <property type="match status" value="1"/>
</dbReference>
<organism evidence="4 5">
    <name type="scientific">Aspergillus calidoustus</name>
    <dbReference type="NCBI Taxonomy" id="454130"/>
    <lineage>
        <taxon>Eukaryota</taxon>
        <taxon>Fungi</taxon>
        <taxon>Dikarya</taxon>
        <taxon>Ascomycota</taxon>
        <taxon>Pezizomycotina</taxon>
        <taxon>Eurotiomycetes</taxon>
        <taxon>Eurotiomycetidae</taxon>
        <taxon>Eurotiales</taxon>
        <taxon>Aspergillaceae</taxon>
        <taxon>Aspergillus</taxon>
        <taxon>Aspergillus subgen. Nidulantes</taxon>
    </lineage>
</organism>
<dbReference type="EMBL" id="CDMC01000037">
    <property type="protein sequence ID" value="CEL11969.1"/>
    <property type="molecule type" value="Genomic_DNA"/>
</dbReference>
<feature type="region of interest" description="Disordered" evidence="2">
    <location>
        <begin position="1"/>
        <end position="63"/>
    </location>
</feature>
<evidence type="ECO:0000313" key="5">
    <source>
        <dbReference type="Proteomes" id="UP000054771"/>
    </source>
</evidence>
<dbReference type="CDD" id="cd00371">
    <property type="entry name" value="HMA"/>
    <property type="match status" value="1"/>
</dbReference>
<gene>
    <name evidence="4" type="ORF">ASPCAL15063</name>
</gene>
<dbReference type="InterPro" id="IPR056236">
    <property type="entry name" value="HMA_PCA1"/>
</dbReference>
<keyword evidence="1" id="KW-0479">Metal-binding</keyword>
<dbReference type="SUPFAM" id="SSF55008">
    <property type="entry name" value="HMA, heavy metal-associated domain"/>
    <property type="match status" value="1"/>
</dbReference>
<evidence type="ECO:0000256" key="2">
    <source>
        <dbReference type="SAM" id="MobiDB-lite"/>
    </source>
</evidence>
<name>A0A0U5GHN4_ASPCI</name>
<dbReference type="PANTHER" id="PTHR46594:SF4">
    <property type="entry name" value="P-TYPE CATION-TRANSPORTING ATPASE"/>
    <property type="match status" value="1"/>
</dbReference>
<dbReference type="Pfam" id="PF24534">
    <property type="entry name" value="HMA_PCA1"/>
    <property type="match status" value="1"/>
</dbReference>
<keyword evidence="5" id="KW-1185">Reference proteome</keyword>
<dbReference type="FunFam" id="3.30.70.100:FF:000074">
    <property type="entry name" value="P-type cation-transporting ATPase"/>
    <property type="match status" value="1"/>
</dbReference>
<evidence type="ECO:0000313" key="4">
    <source>
        <dbReference type="EMBL" id="CEL11969.1"/>
    </source>
</evidence>
<sequence length="618" mass="65799">MGCDCSGPPAPAPEPDVTPISAPTEETTSCQDACCDSDDTEPLDTTAPGQGEPTLEKPDDGCSPGKCTDNKTENDTDAPDCCRGKVGPCCDTSCLDRLAMRECEMSAAAAPGPNGQPTTCGGATDPKACSQHSLSALDRYGATLQALGCICRTLIALGQESCCEIRERHSLDGKQCSKKSSVRSLLRTPLDSCGSNNSVTKDQVAQKRLRLRRDFGESARSIKKPSADACVVSSCSKDKPPVKSKCSKPCCSEGKQVKEPRPKSNSAHSCCTDDMAIKEGPTKNQCSCSCRSEDTPATAPSVKDNCVKSCYSLEKPAKQPAAQTGRLDSLCSETPHVEESPPKVGCLGSCCPRDQRANDIDSKSIHGDTCCSKVKPVVEPPTSGCAGSCCRIAKNTISKKPPNAASSGSCCNPPTQDIVKTPKTNCADSCCAEKQPASPQNSCTDACCSSAAPSPSLEIKEAPIQAITDIENQGTGKEHVVLSISGMTCTGCETNLNRTLVTVPAVKDLKTSLVLSRAEFNIDLRLGSVEEVMKHLERTTEFKCERVQNQGSSLDLIVPDMPSKFISQTWPDGVIDMSPWTSRPCESRLIRRSWELETSPRRFGVRQLSLLLHAVTLR</sequence>
<evidence type="ECO:0000256" key="1">
    <source>
        <dbReference type="ARBA" id="ARBA00022723"/>
    </source>
</evidence>
<accession>A0A0U5GHN4</accession>
<dbReference type="STRING" id="454130.A0A0U5GHN4"/>
<dbReference type="InterPro" id="IPR036163">
    <property type="entry name" value="HMA_dom_sf"/>
</dbReference>
<dbReference type="PANTHER" id="PTHR46594">
    <property type="entry name" value="P-TYPE CATION-TRANSPORTING ATPASE"/>
    <property type="match status" value="1"/>
</dbReference>
<dbReference type="AlphaFoldDB" id="A0A0U5GHN4"/>
<dbReference type="OrthoDB" id="432719at2759"/>
<dbReference type="InterPro" id="IPR006121">
    <property type="entry name" value="HMA_dom"/>
</dbReference>
<feature type="domain" description="HMA" evidence="3">
    <location>
        <begin position="478"/>
        <end position="545"/>
    </location>
</feature>
<dbReference type="Proteomes" id="UP000054771">
    <property type="component" value="Unassembled WGS sequence"/>
</dbReference>